<keyword evidence="7" id="KW-0564">Palmitate</keyword>
<comment type="subcellular location">
    <subcellularLocation>
        <location evidence="1">Cell outer membrane</location>
    </subcellularLocation>
    <subcellularLocation>
        <location evidence="2">Fimbrium</location>
    </subcellularLocation>
</comment>
<dbReference type="Proteomes" id="UP000254156">
    <property type="component" value="Unassembled WGS sequence"/>
</dbReference>
<dbReference type="EMBL" id="UGTF01000002">
    <property type="protein sequence ID" value="SUB88121.1"/>
    <property type="molecule type" value="Genomic_DNA"/>
</dbReference>
<evidence type="ECO:0000313" key="14">
    <source>
        <dbReference type="Proteomes" id="UP000030103"/>
    </source>
</evidence>
<dbReference type="GO" id="GO:0009279">
    <property type="term" value="C:cell outer membrane"/>
    <property type="evidence" value="ECO:0007669"/>
    <property type="project" value="UniProtKB-SubCell"/>
</dbReference>
<dbReference type="Proteomes" id="UP000030103">
    <property type="component" value="Unassembled WGS sequence"/>
</dbReference>
<protein>
    <submittedName>
        <fullName evidence="13">Major fimbrial subunit protein (FimA)</fullName>
    </submittedName>
</protein>
<keyword evidence="14" id="KW-1185">Reference proteome</keyword>
<dbReference type="GO" id="GO:0009289">
    <property type="term" value="C:pilus"/>
    <property type="evidence" value="ECO:0007669"/>
    <property type="project" value="UniProtKB-SubCell"/>
</dbReference>
<reference evidence="13 15" key="2">
    <citation type="submission" date="2018-06" db="EMBL/GenBank/DDBJ databases">
        <authorList>
            <consortium name="Pathogen Informatics"/>
            <person name="Doyle S."/>
        </authorList>
    </citation>
    <scope>NUCLEOTIDE SEQUENCE [LARGE SCALE GENOMIC DNA]</scope>
    <source>
        <strain evidence="13 15">NCTC11632</strain>
    </source>
</reference>
<evidence type="ECO:0000256" key="7">
    <source>
        <dbReference type="ARBA" id="ARBA00023139"/>
    </source>
</evidence>
<comment type="similarity">
    <text evidence="3">Belongs to the bacteroidetes fimbrillin superfamily. FimA/Mfa1 family.</text>
</comment>
<evidence type="ECO:0000256" key="10">
    <source>
        <dbReference type="ARBA" id="ARBA00023288"/>
    </source>
</evidence>
<dbReference type="PROSITE" id="PS51257">
    <property type="entry name" value="PROKAR_LIPOPROTEIN"/>
    <property type="match status" value="1"/>
</dbReference>
<accession>A0A0A2EAI3</accession>
<evidence type="ECO:0000256" key="1">
    <source>
        <dbReference type="ARBA" id="ARBA00004442"/>
    </source>
</evidence>
<sequence>MNNIFLRKIVPFLLIPFLLIISGCGADEALDNNVKEVKEADVVLNLSGTVMRAGRKLFSGDTQIKSLRVMIFKGMALDVQKYYEEGNLSATISLQAHVSQNSKVVVIANETPDMTAVLNKTIFFDDFKKIQLPERKNNQELIPIMVGIQENISIAEGRKNSVEVKLVRTVAKITLEINQKTAENDDIKIQSIEIIRNAKNSTLADLKKSVDKNTLWNWSFDSKSVSLINHGKSQQIISDKDALYVYENLSNSASDTIGRAPILFVKALYNGISTTYKTYINAEGGNNKYQILRNHHYHLKGTITQIGEYNGLLLTTSVQPWDKENLQHDFLKPYLVHLDPAELTDGHSHTIKYGQPVTFHVRIKASEGTMWKATLSDGLNFGFDTHSSYVSEGKADGTDYIVSVMAKSEGGNKPRNAEIYFTVNGKVVILNKNSEQKAIIKIVQPAE</sequence>
<name>A0A0A2EAI3_9PORP</name>
<dbReference type="AlphaFoldDB" id="A0A0A2EAI3"/>
<keyword evidence="5" id="KW-0843">Virulence</keyword>
<keyword evidence="4" id="KW-0732">Signal</keyword>
<keyword evidence="10" id="KW-0449">Lipoprotein</keyword>
<evidence type="ECO:0000256" key="6">
    <source>
        <dbReference type="ARBA" id="ARBA00023136"/>
    </source>
</evidence>
<dbReference type="Pfam" id="PF06321">
    <property type="entry name" value="P_gingi_FimA"/>
    <property type="match status" value="1"/>
</dbReference>
<evidence type="ECO:0000259" key="11">
    <source>
        <dbReference type="Pfam" id="PF06321"/>
    </source>
</evidence>
<reference evidence="12 14" key="1">
    <citation type="submission" date="2014-09" db="EMBL/GenBank/DDBJ databases">
        <title>Draft Genome Sequence of Porphyromonas macacae COT-192_OH2859.</title>
        <authorList>
            <person name="Wallis C."/>
            <person name="Deusch O."/>
            <person name="O'Flynn C."/>
            <person name="Davis I."/>
            <person name="Horsfall A."/>
            <person name="Kirkwood N."/>
            <person name="Harris S."/>
            <person name="Eisen J.A."/>
            <person name="Coil D.A."/>
            <person name="Darling A.E."/>
            <person name="Jospin G."/>
            <person name="Alexiev A."/>
        </authorList>
    </citation>
    <scope>NUCLEOTIDE SEQUENCE [LARGE SCALE GENOMIC DNA]</scope>
    <source>
        <strain evidence="14">COT-192 OH2859</strain>
        <strain evidence="12">COT-192_OH2859</strain>
    </source>
</reference>
<evidence type="ECO:0000313" key="13">
    <source>
        <dbReference type="EMBL" id="SUB88121.1"/>
    </source>
</evidence>
<dbReference type="EMBL" id="JRFA01000023">
    <property type="protein sequence ID" value="KGN73439.1"/>
    <property type="molecule type" value="Genomic_DNA"/>
</dbReference>
<dbReference type="STRING" id="28115.HQ47_08260"/>
<keyword evidence="9" id="KW-0281">Fimbrium</keyword>
<keyword evidence="8" id="KW-0998">Cell outer membrane</keyword>
<dbReference type="Gene3D" id="2.60.40.2580">
    <property type="match status" value="1"/>
</dbReference>
<evidence type="ECO:0000256" key="3">
    <source>
        <dbReference type="ARBA" id="ARBA00006011"/>
    </source>
</evidence>
<dbReference type="InterPro" id="IPR029141">
    <property type="entry name" value="FimA_N"/>
</dbReference>
<evidence type="ECO:0000256" key="5">
    <source>
        <dbReference type="ARBA" id="ARBA00023026"/>
    </source>
</evidence>
<evidence type="ECO:0000313" key="12">
    <source>
        <dbReference type="EMBL" id="KGN73439.1"/>
    </source>
</evidence>
<organism evidence="12 14">
    <name type="scientific">Porphyromonas macacae</name>
    <dbReference type="NCBI Taxonomy" id="28115"/>
    <lineage>
        <taxon>Bacteria</taxon>
        <taxon>Pseudomonadati</taxon>
        <taxon>Bacteroidota</taxon>
        <taxon>Bacteroidia</taxon>
        <taxon>Bacteroidales</taxon>
        <taxon>Porphyromonadaceae</taxon>
        <taxon>Porphyromonas</taxon>
    </lineage>
</organism>
<evidence type="ECO:0000256" key="9">
    <source>
        <dbReference type="ARBA" id="ARBA00023263"/>
    </source>
</evidence>
<evidence type="ECO:0000256" key="8">
    <source>
        <dbReference type="ARBA" id="ARBA00023237"/>
    </source>
</evidence>
<evidence type="ECO:0000256" key="2">
    <source>
        <dbReference type="ARBA" id="ARBA00004561"/>
    </source>
</evidence>
<feature type="domain" description="Major fimbrial subunit protein N-terminal" evidence="11">
    <location>
        <begin position="57"/>
        <end position="117"/>
    </location>
</feature>
<keyword evidence="6" id="KW-0472">Membrane</keyword>
<evidence type="ECO:0000313" key="15">
    <source>
        <dbReference type="Proteomes" id="UP000254156"/>
    </source>
</evidence>
<evidence type="ECO:0000256" key="4">
    <source>
        <dbReference type="ARBA" id="ARBA00022729"/>
    </source>
</evidence>
<proteinExistence type="inferred from homology"/>
<gene>
    <name evidence="12" type="ORF">HQ47_08260</name>
    <name evidence="13" type="ORF">NCTC11632_00182</name>
</gene>